<feature type="transmembrane region" description="Helical" evidence="1">
    <location>
        <begin position="144"/>
        <end position="169"/>
    </location>
</feature>
<dbReference type="EMBL" id="FQZB01000005">
    <property type="protein sequence ID" value="SHI92033.1"/>
    <property type="molecule type" value="Genomic_DNA"/>
</dbReference>
<dbReference type="STRING" id="1121302.SAMN02745163_01022"/>
<proteinExistence type="predicted"/>
<organism evidence="2 3">
    <name type="scientific">Clostridium cavendishii DSM 21758</name>
    <dbReference type="NCBI Taxonomy" id="1121302"/>
    <lineage>
        <taxon>Bacteria</taxon>
        <taxon>Bacillati</taxon>
        <taxon>Bacillota</taxon>
        <taxon>Clostridia</taxon>
        <taxon>Eubacteriales</taxon>
        <taxon>Clostridiaceae</taxon>
        <taxon>Clostridium</taxon>
    </lineage>
</organism>
<reference evidence="2 3" key="1">
    <citation type="submission" date="2016-11" db="EMBL/GenBank/DDBJ databases">
        <authorList>
            <person name="Jaros S."/>
            <person name="Januszkiewicz K."/>
            <person name="Wedrychowicz H."/>
        </authorList>
    </citation>
    <scope>NUCLEOTIDE SEQUENCE [LARGE SCALE GENOMIC DNA]</scope>
    <source>
        <strain evidence="2 3">DSM 21758</strain>
    </source>
</reference>
<keyword evidence="1" id="KW-0472">Membrane</keyword>
<accession>A0A1M6F2Y6</accession>
<dbReference type="AlphaFoldDB" id="A0A1M6F2Y6"/>
<keyword evidence="3" id="KW-1185">Reference proteome</keyword>
<keyword evidence="1" id="KW-1133">Transmembrane helix</keyword>
<evidence type="ECO:0000256" key="1">
    <source>
        <dbReference type="SAM" id="Phobius"/>
    </source>
</evidence>
<protein>
    <recommendedName>
        <fullName evidence="4">DUF2953 domain-containing protein</fullName>
    </recommendedName>
</protein>
<evidence type="ECO:0008006" key="4">
    <source>
        <dbReference type="Google" id="ProtNLM"/>
    </source>
</evidence>
<dbReference type="OrthoDB" id="1931555at2"/>
<dbReference type="Proteomes" id="UP000184310">
    <property type="component" value="Unassembled WGS sequence"/>
</dbReference>
<evidence type="ECO:0000313" key="2">
    <source>
        <dbReference type="EMBL" id="SHI92033.1"/>
    </source>
</evidence>
<gene>
    <name evidence="2" type="ORF">SAMN02745163_01022</name>
</gene>
<evidence type="ECO:0000313" key="3">
    <source>
        <dbReference type="Proteomes" id="UP000184310"/>
    </source>
</evidence>
<keyword evidence="1" id="KW-0812">Transmembrane</keyword>
<feature type="transmembrane region" description="Helical" evidence="1">
    <location>
        <begin position="102"/>
        <end position="123"/>
    </location>
</feature>
<name>A0A1M6F2Y6_9CLOT</name>
<sequence length="176" mass="20783">MSIFFIILLCFIFLVLVPFPLKLNITLENKELKIYFFKILLFSKERTKRKIAKKKKKTSKTKSYSSKITIDKLRSLYKTLTRNLFKSKLEIYFCMEYSLNDAAYTALSIAPAYDLAMLLINILDMPFKVKIKALTITPIFKDKFLLKLHFTSIIWTNLAKIIYVSILIFKKLREKN</sequence>
<dbReference type="RefSeq" id="WP_072985591.1">
    <property type="nucleotide sequence ID" value="NZ_FQZB01000005.1"/>
</dbReference>